<evidence type="ECO:0008006" key="3">
    <source>
        <dbReference type="Google" id="ProtNLM"/>
    </source>
</evidence>
<gene>
    <name evidence="1" type="ORF">GA0116948_108155</name>
</gene>
<dbReference type="Proteomes" id="UP000242818">
    <property type="component" value="Unassembled WGS sequence"/>
</dbReference>
<sequence length="60" mass="6474">MSRIAIAGYRSKPGKAGELDTLMRTHLPILQQAKLATARAAIILKAEHGTVIEVFEGISE</sequence>
<dbReference type="OrthoDB" id="7595390at2"/>
<accession>A0A1C4EJ55</accession>
<evidence type="ECO:0000313" key="1">
    <source>
        <dbReference type="EMBL" id="SCC43587.1"/>
    </source>
</evidence>
<reference evidence="1 2" key="1">
    <citation type="submission" date="2016-08" db="EMBL/GenBank/DDBJ databases">
        <authorList>
            <person name="Seilhamer J.J."/>
        </authorList>
    </citation>
    <scope>NUCLEOTIDE SEQUENCE [LARGE SCALE GENOMIC DNA]</scope>
    <source>
        <strain evidence="1 2">A37T2</strain>
    </source>
</reference>
<organism evidence="1 2">
    <name type="scientific">Chitinophaga costaii</name>
    <dbReference type="NCBI Taxonomy" id="1335309"/>
    <lineage>
        <taxon>Bacteria</taxon>
        <taxon>Pseudomonadati</taxon>
        <taxon>Bacteroidota</taxon>
        <taxon>Chitinophagia</taxon>
        <taxon>Chitinophagales</taxon>
        <taxon>Chitinophagaceae</taxon>
        <taxon>Chitinophaga</taxon>
    </lineage>
</organism>
<dbReference type="AlphaFoldDB" id="A0A1C4EJ55"/>
<dbReference type="RefSeq" id="WP_089712807.1">
    <property type="nucleotide sequence ID" value="NZ_FMAR01000008.1"/>
</dbReference>
<name>A0A1C4EJ55_9BACT</name>
<dbReference type="STRING" id="1335309.GA0116948_108155"/>
<evidence type="ECO:0000313" key="2">
    <source>
        <dbReference type="Proteomes" id="UP000242818"/>
    </source>
</evidence>
<proteinExistence type="predicted"/>
<keyword evidence="2" id="KW-1185">Reference proteome</keyword>
<dbReference type="EMBL" id="FMAR01000008">
    <property type="protein sequence ID" value="SCC43587.1"/>
    <property type="molecule type" value="Genomic_DNA"/>
</dbReference>
<protein>
    <recommendedName>
        <fullName evidence="3">EthD family reductase</fullName>
    </recommendedName>
</protein>